<dbReference type="PROSITE" id="PS51253">
    <property type="entry name" value="HTH_CENPB"/>
    <property type="match status" value="1"/>
</dbReference>
<evidence type="ECO:0000313" key="4">
    <source>
        <dbReference type="Proteomes" id="UP000469452"/>
    </source>
</evidence>
<dbReference type="InterPro" id="IPR004875">
    <property type="entry name" value="DDE_SF_endonuclease_dom"/>
</dbReference>
<dbReference type="InterPro" id="IPR050863">
    <property type="entry name" value="CenT-Element_Derived"/>
</dbReference>
<accession>A0A6A4ZI93</accession>
<sequence length="402" mass="44586">MTSESRRSRSTSGQRKAISLRFKVKVIQAYEAATGAQKTFYCIGKEFGVQTGQVSRWVKAKDKITARAVFNPSALTVNAGRPVTNPAVEAEVLEYFNTLQQDDIAISTNMLIIYALSVDSDFHGGQPNALKKWVYMFLQRHNLVIRRPTRRAQKRSGHLTAIMEDFGTTLVARFAPFGTLANVAGRCFVNMDETPLPLEPEVKTTIATKGSRTVSARKCTSSNPRVTVCLAIASDGTKLPPFVVFKGVPGARIDSSLEAIVPAGLFATCQEKAFMDSDLTEKWFNSVWKPHVANEASSLLLWDDFACHKTARIGLLLSNIGTEMEIIPGGFTCVLQPLDVAINKPFKDRIRNTYMLWAARNMLGKEKVKSPDRKLILEWIQASWDAITPDMVKNAFRACGMQ</sequence>
<dbReference type="Proteomes" id="UP000469452">
    <property type="component" value="Unassembled WGS sequence"/>
</dbReference>
<evidence type="ECO:0000256" key="1">
    <source>
        <dbReference type="ARBA" id="ARBA00023125"/>
    </source>
</evidence>
<dbReference type="Pfam" id="PF03221">
    <property type="entry name" value="HTH_Tnp_Tc5"/>
    <property type="match status" value="1"/>
</dbReference>
<proteinExistence type="predicted"/>
<dbReference type="PANTHER" id="PTHR19303:SF57">
    <property type="entry name" value="HTH CENPB-TYPE DOMAIN-CONTAINING PROTEIN"/>
    <property type="match status" value="1"/>
</dbReference>
<evidence type="ECO:0000259" key="2">
    <source>
        <dbReference type="PROSITE" id="PS51253"/>
    </source>
</evidence>
<dbReference type="PANTHER" id="PTHR19303">
    <property type="entry name" value="TRANSPOSON"/>
    <property type="match status" value="1"/>
</dbReference>
<dbReference type="VEuPathDB" id="FungiDB:H257_11864"/>
<dbReference type="Pfam" id="PF03184">
    <property type="entry name" value="DDE_1"/>
    <property type="match status" value="1"/>
</dbReference>
<reference evidence="3 4" key="1">
    <citation type="submission" date="2019-06" db="EMBL/GenBank/DDBJ databases">
        <title>Genomics analysis of Aphanomyces spp. identifies a new class of oomycete effector associated with host adaptation.</title>
        <authorList>
            <person name="Gaulin E."/>
        </authorList>
    </citation>
    <scope>NUCLEOTIDE SEQUENCE [LARGE SCALE GENOMIC DNA]</scope>
    <source>
        <strain evidence="3 4">E</strain>
    </source>
</reference>
<feature type="domain" description="HTH CENPB-type" evidence="2">
    <location>
        <begin position="76"/>
        <end position="147"/>
    </location>
</feature>
<dbReference type="GO" id="GO:0003677">
    <property type="term" value="F:DNA binding"/>
    <property type="evidence" value="ECO:0007669"/>
    <property type="project" value="UniProtKB-KW"/>
</dbReference>
<evidence type="ECO:0000313" key="3">
    <source>
        <dbReference type="EMBL" id="KAF0714605.1"/>
    </source>
</evidence>
<dbReference type="InterPro" id="IPR009057">
    <property type="entry name" value="Homeodomain-like_sf"/>
</dbReference>
<dbReference type="Gene3D" id="1.10.10.60">
    <property type="entry name" value="Homeodomain-like"/>
    <property type="match status" value="1"/>
</dbReference>
<name>A0A6A4ZI93_APHAT</name>
<gene>
    <name evidence="3" type="ORF">AaE_011534</name>
</gene>
<comment type="caution">
    <text evidence="3">The sequence shown here is derived from an EMBL/GenBank/DDBJ whole genome shotgun (WGS) entry which is preliminary data.</text>
</comment>
<dbReference type="AlphaFoldDB" id="A0A6A4ZI93"/>
<dbReference type="GO" id="GO:0005634">
    <property type="term" value="C:nucleus"/>
    <property type="evidence" value="ECO:0007669"/>
    <property type="project" value="TreeGrafter"/>
</dbReference>
<dbReference type="EMBL" id="VJMI01017218">
    <property type="protein sequence ID" value="KAF0714605.1"/>
    <property type="molecule type" value="Genomic_DNA"/>
</dbReference>
<keyword evidence="1" id="KW-0238">DNA-binding</keyword>
<organism evidence="3 4">
    <name type="scientific">Aphanomyces astaci</name>
    <name type="common">Crayfish plague agent</name>
    <dbReference type="NCBI Taxonomy" id="112090"/>
    <lineage>
        <taxon>Eukaryota</taxon>
        <taxon>Sar</taxon>
        <taxon>Stramenopiles</taxon>
        <taxon>Oomycota</taxon>
        <taxon>Saprolegniomycetes</taxon>
        <taxon>Saprolegniales</taxon>
        <taxon>Verrucalvaceae</taxon>
        <taxon>Aphanomyces</taxon>
    </lineage>
</organism>
<protein>
    <recommendedName>
        <fullName evidence="2">HTH CENPB-type domain-containing protein</fullName>
    </recommendedName>
</protein>
<dbReference type="SMART" id="SM00674">
    <property type="entry name" value="CENPB"/>
    <property type="match status" value="1"/>
</dbReference>
<dbReference type="InterPro" id="IPR006600">
    <property type="entry name" value="HTH_CenpB_DNA-bd_dom"/>
</dbReference>
<dbReference type="SUPFAM" id="SSF46689">
    <property type="entry name" value="Homeodomain-like"/>
    <property type="match status" value="1"/>
</dbReference>